<dbReference type="EMBL" id="JACYXT010000003">
    <property type="protein sequence ID" value="MBD9723463.1"/>
    <property type="molecule type" value="Genomic_DNA"/>
</dbReference>
<protein>
    <submittedName>
        <fullName evidence="2">Uncharacterized protein</fullName>
    </submittedName>
</protein>
<feature type="region of interest" description="Disordered" evidence="1">
    <location>
        <begin position="1"/>
        <end position="27"/>
    </location>
</feature>
<dbReference type="GeneID" id="79933757"/>
<feature type="compositionally biased region" description="Basic and acidic residues" evidence="1">
    <location>
        <begin position="18"/>
        <end position="27"/>
    </location>
</feature>
<sequence>MTTQGPTLDEIAAAGARRQRDADRLKQSSDTLKELVLDALRDGEHRPTDVTKASGWTAAHVRKMAREAGIEPDARYKDRADRLRKTPAPERPVSSEETTT</sequence>
<proteinExistence type="predicted"/>
<reference evidence="2" key="1">
    <citation type="submission" date="2020-09" db="EMBL/GenBank/DDBJ databases">
        <title>Streptomyces canutascabiei sp. nov., which causes potato common scab and is distributed across the world.</title>
        <authorList>
            <person name="Nguyen H.P."/>
            <person name="Weisberg A.J."/>
            <person name="Chang J.H."/>
            <person name="Clarke C.R."/>
        </authorList>
    </citation>
    <scope>NUCLEOTIDE SEQUENCE</scope>
    <source>
        <strain evidence="2">ID-01-6.2a</strain>
    </source>
</reference>
<dbReference type="Proteomes" id="UP000661025">
    <property type="component" value="Unassembled WGS sequence"/>
</dbReference>
<dbReference type="AlphaFoldDB" id="A0A927QE48"/>
<organism evidence="2 3">
    <name type="scientific">Streptomyces caniscabiei</name>
    <dbReference type="NCBI Taxonomy" id="2746961"/>
    <lineage>
        <taxon>Bacteria</taxon>
        <taxon>Bacillati</taxon>
        <taxon>Actinomycetota</taxon>
        <taxon>Actinomycetes</taxon>
        <taxon>Kitasatosporales</taxon>
        <taxon>Streptomycetaceae</taxon>
        <taxon>Streptomyces</taxon>
    </lineage>
</organism>
<feature type="region of interest" description="Disordered" evidence="1">
    <location>
        <begin position="66"/>
        <end position="100"/>
    </location>
</feature>
<evidence type="ECO:0000313" key="2">
    <source>
        <dbReference type="EMBL" id="MBD9723463.1"/>
    </source>
</evidence>
<name>A0A927QE48_9ACTN</name>
<comment type="caution">
    <text evidence="2">The sequence shown here is derived from an EMBL/GenBank/DDBJ whole genome shotgun (WGS) entry which is preliminary data.</text>
</comment>
<evidence type="ECO:0000313" key="3">
    <source>
        <dbReference type="Proteomes" id="UP000661025"/>
    </source>
</evidence>
<feature type="compositionally biased region" description="Basic and acidic residues" evidence="1">
    <location>
        <begin position="66"/>
        <end position="88"/>
    </location>
</feature>
<evidence type="ECO:0000256" key="1">
    <source>
        <dbReference type="SAM" id="MobiDB-lite"/>
    </source>
</evidence>
<accession>A0A927QE48</accession>
<dbReference type="RefSeq" id="WP_192360346.1">
    <property type="nucleotide sequence ID" value="NZ_CP119182.1"/>
</dbReference>
<gene>
    <name evidence="2" type="ORF">IHE70_09435</name>
</gene>